<reference evidence="6" key="1">
    <citation type="journal article" date="2014" name="Int. J. Syst. Evol. Microbiol.">
        <title>Complete genome sequence of Corynebacterium casei LMG S-19264T (=DSM 44701T), isolated from a smear-ripened cheese.</title>
        <authorList>
            <consortium name="US DOE Joint Genome Institute (JGI-PGF)"/>
            <person name="Walter F."/>
            <person name="Albersmeier A."/>
            <person name="Kalinowski J."/>
            <person name="Ruckert C."/>
        </authorList>
    </citation>
    <scope>NUCLEOTIDE SEQUENCE</scope>
    <source>
        <strain evidence="6">CGMCC 1.12987</strain>
    </source>
</reference>
<dbReference type="InterPro" id="IPR009057">
    <property type="entry name" value="Homeodomain-like_sf"/>
</dbReference>
<keyword evidence="1" id="KW-0805">Transcription regulation</keyword>
<keyword evidence="4" id="KW-0472">Membrane</keyword>
<evidence type="ECO:0000313" key="6">
    <source>
        <dbReference type="EMBL" id="GGG25535.1"/>
    </source>
</evidence>
<dbReference type="PROSITE" id="PS00041">
    <property type="entry name" value="HTH_ARAC_FAMILY_1"/>
    <property type="match status" value="1"/>
</dbReference>
<dbReference type="Pfam" id="PF12833">
    <property type="entry name" value="HTH_18"/>
    <property type="match status" value="1"/>
</dbReference>
<dbReference type="PANTHER" id="PTHR43280">
    <property type="entry name" value="ARAC-FAMILY TRANSCRIPTIONAL REGULATOR"/>
    <property type="match status" value="1"/>
</dbReference>
<dbReference type="RefSeq" id="WP_188533578.1">
    <property type="nucleotide sequence ID" value="NZ_BMGR01000023.1"/>
</dbReference>
<comment type="caution">
    <text evidence="6">The sequence shown here is derived from an EMBL/GenBank/DDBJ whole genome shotgun (WGS) entry which is preliminary data.</text>
</comment>
<dbReference type="SUPFAM" id="SSF46689">
    <property type="entry name" value="Homeodomain-like"/>
    <property type="match status" value="2"/>
</dbReference>
<reference evidence="6" key="2">
    <citation type="submission" date="2020-09" db="EMBL/GenBank/DDBJ databases">
        <authorList>
            <person name="Sun Q."/>
            <person name="Zhou Y."/>
        </authorList>
    </citation>
    <scope>NUCLEOTIDE SEQUENCE</scope>
    <source>
        <strain evidence="6">CGMCC 1.12987</strain>
    </source>
</reference>
<protein>
    <submittedName>
        <fullName evidence="6">HTH-type transcriptional regulator YesS</fullName>
    </submittedName>
</protein>
<keyword evidence="3" id="KW-0804">Transcription</keyword>
<dbReference type="SMART" id="SM00342">
    <property type="entry name" value="HTH_ARAC"/>
    <property type="match status" value="1"/>
</dbReference>
<feature type="transmembrane region" description="Helical" evidence="4">
    <location>
        <begin position="20"/>
        <end position="41"/>
    </location>
</feature>
<accession>A0A917G6U7</accession>
<evidence type="ECO:0000256" key="3">
    <source>
        <dbReference type="ARBA" id="ARBA00023163"/>
    </source>
</evidence>
<dbReference type="AlphaFoldDB" id="A0A917G6U7"/>
<dbReference type="Proteomes" id="UP000644756">
    <property type="component" value="Unassembled WGS sequence"/>
</dbReference>
<evidence type="ECO:0000313" key="7">
    <source>
        <dbReference type="Proteomes" id="UP000644756"/>
    </source>
</evidence>
<name>A0A917G6U7_9BACL</name>
<dbReference type="GO" id="GO:0003700">
    <property type="term" value="F:DNA-binding transcription factor activity"/>
    <property type="evidence" value="ECO:0007669"/>
    <property type="project" value="InterPro"/>
</dbReference>
<gene>
    <name evidence="6" type="primary">yesS</name>
    <name evidence="6" type="ORF">GCM10010916_47490</name>
</gene>
<evidence type="ECO:0000256" key="4">
    <source>
        <dbReference type="SAM" id="Phobius"/>
    </source>
</evidence>
<evidence type="ECO:0000256" key="2">
    <source>
        <dbReference type="ARBA" id="ARBA00023125"/>
    </source>
</evidence>
<evidence type="ECO:0000259" key="5">
    <source>
        <dbReference type="PROSITE" id="PS01124"/>
    </source>
</evidence>
<keyword evidence="2" id="KW-0238">DNA-binding</keyword>
<organism evidence="6 7">
    <name type="scientific">Paenibacillus abyssi</name>
    <dbReference type="NCBI Taxonomy" id="1340531"/>
    <lineage>
        <taxon>Bacteria</taxon>
        <taxon>Bacillati</taxon>
        <taxon>Bacillota</taxon>
        <taxon>Bacilli</taxon>
        <taxon>Bacillales</taxon>
        <taxon>Paenibacillaceae</taxon>
        <taxon>Paenibacillus</taxon>
    </lineage>
</organism>
<evidence type="ECO:0000256" key="1">
    <source>
        <dbReference type="ARBA" id="ARBA00023015"/>
    </source>
</evidence>
<dbReference type="PROSITE" id="PS01124">
    <property type="entry name" value="HTH_ARAC_FAMILY_2"/>
    <property type="match status" value="1"/>
</dbReference>
<dbReference type="PANTHER" id="PTHR43280:SF28">
    <property type="entry name" value="HTH-TYPE TRANSCRIPTIONAL ACTIVATOR RHAS"/>
    <property type="match status" value="1"/>
</dbReference>
<feature type="domain" description="HTH araC/xylS-type" evidence="5">
    <location>
        <begin position="678"/>
        <end position="775"/>
    </location>
</feature>
<dbReference type="InterPro" id="IPR018062">
    <property type="entry name" value="HTH_AraC-typ_CS"/>
</dbReference>
<sequence length="779" mass="89526">MQNIVRHINGRLGGNYRKSLIAILLIASFPGIVTGSILFIVSKQQIENELQQVHHNQLKQTVGTIDDQFSFLERSMAHWAFDPQFTGSLRNLDFAYDYKEIHDIYRTLLIMEGSNPLIERVELFLNEPGGIIFTKDMYRSINSHELEAYGRLLEHNRSLFWTDSFMERSAQHQQQAASVSLVHKIPGIGTKPFGALIMVLNKNNVLALIETLTPYNQGTTFLFKEDGGWLFTTTRQNDPTALDQAILAQVLEKEERADTFLLGWEKNNYSVTYGNFTRMGAAWFYASAAPLTSITAPVIFISKWIMYTSTALFLFAVILSWFASRRLYTPVDKLLKTIGGSKDESPGKPVRNEFELIESQWNNLSRESQTLQTRLDRQLPHLREGFLLQLLHGYMYAYSEKELRDRMAHFGREVHNQRYCIVFVQLLGFSKLGGRFSEGDEGLITFAAANMVEELIPNRSIQADVINFHDLSVGLLVSLPHQMPREQFDQEVVQISEEIIACIERILHMQATICISRATDAIKQVPVLFEETKLALSFRRLHAGNQIIDIDKLDESESRYAFDYPFDLEKQVLHAIRIGKEQEAVAFIKVFVTDLSHKSANEAMLKQGTLHLLGSVLHVVLQSGLSIQQIYDSANLYEQLCQIREPDEIVEWFESRVIHPFIRDFSQKQNMQMRQIIEKAVDLLQKQYKTDISLDSCADALKMSPYVLSKTFKEVVGINFIDYLTHIRLEKARELLRDTDLKISEVADEVGYQHSYFNRLFKKQEGVTPSRYREMSRTG</sequence>
<dbReference type="InterPro" id="IPR018060">
    <property type="entry name" value="HTH_AraC"/>
</dbReference>
<proteinExistence type="predicted"/>
<keyword evidence="4" id="KW-0812">Transmembrane</keyword>
<feature type="transmembrane region" description="Helical" evidence="4">
    <location>
        <begin position="304"/>
        <end position="323"/>
    </location>
</feature>
<dbReference type="Gene3D" id="1.10.10.60">
    <property type="entry name" value="Homeodomain-like"/>
    <property type="match status" value="2"/>
</dbReference>
<dbReference type="GO" id="GO:0043565">
    <property type="term" value="F:sequence-specific DNA binding"/>
    <property type="evidence" value="ECO:0007669"/>
    <property type="project" value="InterPro"/>
</dbReference>
<keyword evidence="4" id="KW-1133">Transmembrane helix</keyword>
<keyword evidence="7" id="KW-1185">Reference proteome</keyword>
<dbReference type="EMBL" id="BMGR01000023">
    <property type="protein sequence ID" value="GGG25535.1"/>
    <property type="molecule type" value="Genomic_DNA"/>
</dbReference>